<dbReference type="Pfam" id="PF00168">
    <property type="entry name" value="C2"/>
    <property type="match status" value="1"/>
</dbReference>
<feature type="domain" description="C2" evidence="6">
    <location>
        <begin position="128"/>
        <end position="246"/>
    </location>
</feature>
<reference evidence="8" key="2">
    <citation type="submission" date="2025-09" db="UniProtKB">
        <authorList>
            <consortium name="Ensembl"/>
        </authorList>
    </citation>
    <scope>IDENTIFICATION</scope>
</reference>
<dbReference type="InterPro" id="IPR035892">
    <property type="entry name" value="C2_domain_sf"/>
</dbReference>
<evidence type="ECO:0000313" key="8">
    <source>
        <dbReference type="Ensembl" id="ENSOKIP00005036909.1"/>
    </source>
</evidence>
<feature type="region of interest" description="Disordered" evidence="4">
    <location>
        <begin position="804"/>
        <end position="830"/>
    </location>
</feature>
<dbReference type="InterPro" id="IPR001849">
    <property type="entry name" value="PH_domain"/>
</dbReference>
<dbReference type="InterPro" id="IPR011993">
    <property type="entry name" value="PH-like_dom_sf"/>
</dbReference>
<evidence type="ECO:0000256" key="2">
    <source>
        <dbReference type="ARBA" id="ARBA00022553"/>
    </source>
</evidence>
<dbReference type="SUPFAM" id="SSF49562">
    <property type="entry name" value="C2 domain (Calcium/lipid-binding domain, CaLB)"/>
    <property type="match status" value="1"/>
</dbReference>
<dbReference type="SUPFAM" id="SSF48350">
    <property type="entry name" value="GTPase activation domain, GAP"/>
    <property type="match status" value="1"/>
</dbReference>
<dbReference type="Pfam" id="PF25321">
    <property type="entry name" value="PH_RASGAP"/>
    <property type="match status" value="1"/>
</dbReference>
<feature type="domain" description="PH" evidence="5">
    <location>
        <begin position="103"/>
        <end position="137"/>
    </location>
</feature>
<dbReference type="InterPro" id="IPR008936">
    <property type="entry name" value="Rho_GTPase_activation_prot"/>
</dbReference>
<dbReference type="Pfam" id="PF12004">
    <property type="entry name" value="DAB2P_C"/>
    <property type="match status" value="1"/>
</dbReference>
<dbReference type="PROSITE" id="PS00509">
    <property type="entry name" value="RAS_GTPASE_ACTIV_1"/>
    <property type="match status" value="1"/>
</dbReference>
<dbReference type="CDD" id="cd13375">
    <property type="entry name" value="PH_SynGAP"/>
    <property type="match status" value="1"/>
</dbReference>
<name>A0A8C7G2V4_ONCKI</name>
<dbReference type="SUPFAM" id="SSF50729">
    <property type="entry name" value="PH domain-like"/>
    <property type="match status" value="1"/>
</dbReference>
<dbReference type="Gene3D" id="2.30.29.30">
    <property type="entry name" value="Pleckstrin-homology domain (PH domain)/Phosphotyrosine-binding domain (PTB)"/>
    <property type="match status" value="1"/>
</dbReference>
<dbReference type="GeneTree" id="ENSGT00940000158438"/>
<dbReference type="GO" id="GO:0046580">
    <property type="term" value="P:negative regulation of Ras protein signal transduction"/>
    <property type="evidence" value="ECO:0007669"/>
    <property type="project" value="InterPro"/>
</dbReference>
<dbReference type="PROSITE" id="PS50003">
    <property type="entry name" value="PH_DOMAIN"/>
    <property type="match status" value="1"/>
</dbReference>
<dbReference type="InterPro" id="IPR037779">
    <property type="entry name" value="SynGAP_PH"/>
</dbReference>
<feature type="domain" description="Ras-GAP" evidence="7">
    <location>
        <begin position="313"/>
        <end position="505"/>
    </location>
</feature>
<dbReference type="Pfam" id="PF00616">
    <property type="entry name" value="RasGAP"/>
    <property type="match status" value="1"/>
</dbReference>
<sequence>MEIPPTAPQQPFRQQSFLSRKLKGSIKRAKSQPKLDRTSSFRHMILPRFRSADQERTRLMQSFKESHSHESLLSPSSAAEALDLTLDEDAVIKPVHSSILGQEYCFEVTTISGTKCFACRSAAERDKWIENLQRAVKPNKDNSRRVDNVLKLWIIEARDLPPKKRYYCELCLDDMLYARTTSKPRTDTVFWGEHFEFNNLPAIRSLRLHLYKETDKKRRKEKSTYLGLVTIPISSITGRQFVEQWYPVIQPSALAKGGGVGGGKVINASIRLKSRYQTMSILPMELYKEFAEYITNNYRTLCAVLEPLLSVKSKEEVAFALVHILQSTGKAKDFLSDMAMCEVDRFMEREHLIFRENTLATKAIEEYLKLIGHRYLKDAIGEFIRALYESEENCEVDPMRTPPSVLADHQANLRMCCELALCKIVNSHCVFPRELKDVFASWRVRCAERGREDIADRLISSSLFLRFLCPAIMSPSLFNLTQEYPGERTSRTLTLIAKVVQNLASFSKFSGKEDHMCFMNEFLEMEWGSMQQFLYEISNMDTGSNAGGFEGYIDLGRELSVLHSLLWEVMAQLSKDAILKLGPLPRLLNDISVALRNPQLHRQASHQPDRQQDRLITRPSFNRLVSSDFQSLMMRDLNSSIDISRLPSPTAGLSGGGVLSSHVSMGSFAERDPHGSKDVFYVTRPPLARSSPAYCTSSSDITDPDPKVLSVNKSVSMMDLQDSRMNSISNLHSVGDMLNSSQASIAGLGHSFGNLGGPLRMGGHMSAGGSGSSGLRLSQMGGPLHHMGAAMHFPLSFQNPLFHLAADSPRGQPHSRPQAQPPPPPLLLAPELDNAHHQQGYVRAFGHGGFSRSEDLSALRPQSSLVQPSVVHSHSYSDDYTRQNQNAEYARRQLSLQILMGMTPQTATGTGTPTSLATPPSTVYPVRHGSVAPPPPQRLKSQLSISPGATSTPPKARPQSRNLLLQSPDSSFGGRQPSQQQQQQQLSVKQSDTSSCIILPLFFQGSQSPSTLTPNERTVAWVSNMPHLSADIEILRSSSNLEDLKLKEYSKSMDESRMDRVKEYEEEIHSLKERLIMSHRKLEEYERRMLSQEQQTSKILSQYQSRLDDSERMLRQQQLEKDSQIKGIINRLMAVEDELRVSAIPEIKPRMFREQVCPFVCMAESVF</sequence>
<keyword evidence="2" id="KW-0597">Phosphoprotein</keyword>
<evidence type="ECO:0000256" key="1">
    <source>
        <dbReference type="ARBA" id="ARBA00022468"/>
    </source>
</evidence>
<dbReference type="SMART" id="SM00239">
    <property type="entry name" value="C2"/>
    <property type="match status" value="1"/>
</dbReference>
<feature type="region of interest" description="Disordered" evidence="4">
    <location>
        <begin position="904"/>
        <end position="988"/>
    </location>
</feature>
<keyword evidence="1" id="KW-0343">GTPase activation</keyword>
<dbReference type="CDD" id="cd04013">
    <property type="entry name" value="C2_SynGAP_like"/>
    <property type="match status" value="1"/>
</dbReference>
<feature type="coiled-coil region" evidence="3">
    <location>
        <begin position="1061"/>
        <end position="1120"/>
    </location>
</feature>
<dbReference type="InterPro" id="IPR039360">
    <property type="entry name" value="Ras_GTPase"/>
</dbReference>
<reference evidence="8" key="1">
    <citation type="submission" date="2025-08" db="UniProtKB">
        <authorList>
            <consortium name="Ensembl"/>
        </authorList>
    </citation>
    <scope>IDENTIFICATION</scope>
</reference>
<evidence type="ECO:0000259" key="5">
    <source>
        <dbReference type="PROSITE" id="PS50003"/>
    </source>
</evidence>
<feature type="compositionally biased region" description="Polar residues" evidence="4">
    <location>
        <begin position="939"/>
        <end position="970"/>
    </location>
</feature>
<proteinExistence type="predicted"/>
<evidence type="ECO:0000259" key="6">
    <source>
        <dbReference type="PROSITE" id="PS50004"/>
    </source>
</evidence>
<dbReference type="InterPro" id="IPR021887">
    <property type="entry name" value="DAB2P_C"/>
</dbReference>
<dbReference type="GO" id="GO:0005096">
    <property type="term" value="F:GTPase activator activity"/>
    <property type="evidence" value="ECO:0007669"/>
    <property type="project" value="UniProtKB-KW"/>
</dbReference>
<dbReference type="InterPro" id="IPR001936">
    <property type="entry name" value="RasGAP_dom"/>
</dbReference>
<dbReference type="Gene3D" id="1.10.506.10">
    <property type="entry name" value="GTPase Activation - p120gap, domain 1"/>
    <property type="match status" value="2"/>
</dbReference>
<dbReference type="PANTHER" id="PTHR10194:SF145">
    <property type="entry name" value="RAS_RAP GTPASE-ACTIVATING PROTEIN SYNGAP ISOFORM X1"/>
    <property type="match status" value="1"/>
</dbReference>
<organism evidence="8 9">
    <name type="scientific">Oncorhynchus kisutch</name>
    <name type="common">Coho salmon</name>
    <name type="synonym">Salmo kisutch</name>
    <dbReference type="NCBI Taxonomy" id="8019"/>
    <lineage>
        <taxon>Eukaryota</taxon>
        <taxon>Metazoa</taxon>
        <taxon>Chordata</taxon>
        <taxon>Craniata</taxon>
        <taxon>Vertebrata</taxon>
        <taxon>Euteleostomi</taxon>
        <taxon>Actinopterygii</taxon>
        <taxon>Neopterygii</taxon>
        <taxon>Teleostei</taxon>
        <taxon>Protacanthopterygii</taxon>
        <taxon>Salmoniformes</taxon>
        <taxon>Salmonidae</taxon>
        <taxon>Salmoninae</taxon>
        <taxon>Oncorhynchus</taxon>
    </lineage>
</organism>
<dbReference type="FunFam" id="1.10.506.10:FF:000001">
    <property type="entry name" value="Ras GTPase-activating protein nGAP isoform 2"/>
    <property type="match status" value="1"/>
</dbReference>
<dbReference type="InterPro" id="IPR057606">
    <property type="entry name" value="SynGAP1-like_PH"/>
</dbReference>
<dbReference type="CDD" id="cd05136">
    <property type="entry name" value="RasGAP_DAB2IP"/>
    <property type="match status" value="1"/>
</dbReference>
<dbReference type="Gene3D" id="2.60.40.150">
    <property type="entry name" value="C2 domain"/>
    <property type="match status" value="1"/>
</dbReference>
<dbReference type="PROSITE" id="PS50004">
    <property type="entry name" value="C2"/>
    <property type="match status" value="1"/>
</dbReference>
<dbReference type="PROSITE" id="PS50018">
    <property type="entry name" value="RAS_GTPASE_ACTIV_2"/>
    <property type="match status" value="1"/>
</dbReference>
<feature type="compositionally biased region" description="Low complexity" evidence="4">
    <location>
        <begin position="904"/>
        <end position="921"/>
    </location>
</feature>
<dbReference type="InterPro" id="IPR000008">
    <property type="entry name" value="C2_dom"/>
</dbReference>
<keyword evidence="3" id="KW-0175">Coiled coil</keyword>
<dbReference type="Proteomes" id="UP000694557">
    <property type="component" value="Unassembled WGS sequence"/>
</dbReference>
<protein>
    <submittedName>
        <fullName evidence="8">Synaptic Ras GTPase activating protein 1</fullName>
    </submittedName>
</protein>
<dbReference type="InterPro" id="IPR023152">
    <property type="entry name" value="RasGAP_CS"/>
</dbReference>
<dbReference type="Ensembl" id="ENSOKIT00005038976.1">
    <property type="protein sequence ID" value="ENSOKIP00005036909.1"/>
    <property type="gene ID" value="ENSOKIG00005015506.1"/>
</dbReference>
<dbReference type="AlphaFoldDB" id="A0A8C7G2V4"/>
<dbReference type="SMART" id="SM00323">
    <property type="entry name" value="RasGAP"/>
    <property type="match status" value="1"/>
</dbReference>
<evidence type="ECO:0000256" key="4">
    <source>
        <dbReference type="SAM" id="MobiDB-lite"/>
    </source>
</evidence>
<evidence type="ECO:0000256" key="3">
    <source>
        <dbReference type="SAM" id="Coils"/>
    </source>
</evidence>
<dbReference type="PANTHER" id="PTHR10194">
    <property type="entry name" value="RAS GTPASE-ACTIVATING PROTEINS"/>
    <property type="match status" value="1"/>
</dbReference>
<keyword evidence="9" id="KW-1185">Reference proteome</keyword>
<evidence type="ECO:0000259" key="7">
    <source>
        <dbReference type="PROSITE" id="PS50018"/>
    </source>
</evidence>
<evidence type="ECO:0000313" key="9">
    <source>
        <dbReference type="Proteomes" id="UP000694557"/>
    </source>
</evidence>
<accession>A0A8C7G2V4</accession>
<dbReference type="FunFam" id="2.60.40.150:FF:000010">
    <property type="entry name" value="Ras GTPase-activating protein nGAP isoform 2"/>
    <property type="match status" value="1"/>
</dbReference>
<gene>
    <name evidence="8" type="primary">SYNGAP1</name>
    <name evidence="8" type="synonym">LOC109875608</name>
</gene>